<sequence length="227" mass="25678">MEIRKVILKTKDIKSMKHFYTDTLEMPLTKDTEESFQVAAGSSLLEFTSSKVEGDPFYHFAFDIPSNKFREAKAWVEAKVELNDEDGEDEADFPHIPAHSLYFYDPAGNIVEFISRHSSADKSEKPFSRRSILRISEMSLTVEDAIKTGQKLINLGLKERDNTPINDSSLNFMGKSATGSFLLLIQPGRRWIFSDKISAVFPVEITLDTNDRIVVKDNNETVAKSTC</sequence>
<dbReference type="Gene3D" id="3.10.180.10">
    <property type="entry name" value="2,3-Dihydroxybiphenyl 1,2-Dioxygenase, domain 1"/>
    <property type="match status" value="1"/>
</dbReference>
<dbReference type="Proteomes" id="UP000287756">
    <property type="component" value="Chromosome"/>
</dbReference>
<protein>
    <recommendedName>
        <fullName evidence="1">VOC domain-containing protein</fullName>
    </recommendedName>
</protein>
<dbReference type="Pfam" id="PF18711">
    <property type="entry name" value="TxDE"/>
    <property type="match status" value="1"/>
</dbReference>
<name>A0A410MDZ8_9BACI</name>
<dbReference type="AlphaFoldDB" id="A0A410MDZ8"/>
<evidence type="ECO:0000313" key="3">
    <source>
        <dbReference type="Proteomes" id="UP000287756"/>
    </source>
</evidence>
<dbReference type="Pfam" id="PF00903">
    <property type="entry name" value="Glyoxalase"/>
    <property type="match status" value="1"/>
</dbReference>
<dbReference type="InterPro" id="IPR037523">
    <property type="entry name" value="VOC_core"/>
</dbReference>
<evidence type="ECO:0000259" key="1">
    <source>
        <dbReference type="PROSITE" id="PS51819"/>
    </source>
</evidence>
<proteinExistence type="predicted"/>
<gene>
    <name evidence="2" type="ORF">HLI_12500</name>
</gene>
<dbReference type="EMBL" id="CP026118">
    <property type="protein sequence ID" value="QAS52954.1"/>
    <property type="molecule type" value="Genomic_DNA"/>
</dbReference>
<dbReference type="SUPFAM" id="SSF54593">
    <property type="entry name" value="Glyoxalase/Bleomycin resistance protein/Dihydroxybiphenyl dioxygenase"/>
    <property type="match status" value="1"/>
</dbReference>
<dbReference type="InterPro" id="IPR029068">
    <property type="entry name" value="Glyas_Bleomycin-R_OHBP_Dase"/>
</dbReference>
<evidence type="ECO:0000313" key="2">
    <source>
        <dbReference type="EMBL" id="QAS52954.1"/>
    </source>
</evidence>
<dbReference type="OrthoDB" id="2703022at2"/>
<dbReference type="KEGG" id="hli:HLI_12500"/>
<reference evidence="2 3" key="1">
    <citation type="submission" date="2018-01" db="EMBL/GenBank/DDBJ databases">
        <title>The whole genome sequencing and assembly of Halobacillus litoralis ERB031 strain.</title>
        <authorList>
            <person name="Lee S.-J."/>
            <person name="Park M.-K."/>
            <person name="Kim J.-Y."/>
            <person name="Lee Y.-J."/>
            <person name="Yi H."/>
            <person name="Bahn Y.-S."/>
            <person name="Kim J.F."/>
            <person name="Lee D.-W."/>
        </authorList>
    </citation>
    <scope>NUCLEOTIDE SEQUENCE [LARGE SCALE GENOMIC DNA]</scope>
    <source>
        <strain evidence="2 3">ERB 031</strain>
    </source>
</reference>
<dbReference type="InterPro" id="IPR040553">
    <property type="entry name" value="TxDE"/>
</dbReference>
<accession>A0A410MDZ8</accession>
<dbReference type="PROSITE" id="PS51819">
    <property type="entry name" value="VOC"/>
    <property type="match status" value="1"/>
</dbReference>
<organism evidence="2 3">
    <name type="scientific">Halobacillus litoralis</name>
    <dbReference type="NCBI Taxonomy" id="45668"/>
    <lineage>
        <taxon>Bacteria</taxon>
        <taxon>Bacillati</taxon>
        <taxon>Bacillota</taxon>
        <taxon>Bacilli</taxon>
        <taxon>Bacillales</taxon>
        <taxon>Bacillaceae</taxon>
        <taxon>Halobacillus</taxon>
    </lineage>
</organism>
<feature type="domain" description="VOC" evidence="1">
    <location>
        <begin position="2"/>
        <end position="116"/>
    </location>
</feature>
<dbReference type="InterPro" id="IPR004360">
    <property type="entry name" value="Glyas_Fos-R_dOase_dom"/>
</dbReference>
<dbReference type="RefSeq" id="WP_128525232.1">
    <property type="nucleotide sequence ID" value="NZ_CANLVY010000001.1"/>
</dbReference>